<dbReference type="NCBIfam" id="TIGR03540">
    <property type="entry name" value="DapC_direct"/>
    <property type="match status" value="1"/>
</dbReference>
<gene>
    <name evidence="6" type="ORF">A3G33_10255</name>
</gene>
<dbReference type="PANTHER" id="PTHR42832:SF3">
    <property type="entry name" value="L-GLUTAMINE--4-(METHYLSULFANYL)-2-OXOBUTANOATE AMINOTRANSFERASE"/>
    <property type="match status" value="1"/>
</dbReference>
<reference evidence="6 7" key="1">
    <citation type="journal article" date="2016" name="Nat. Commun.">
        <title>Thousands of microbial genomes shed light on interconnected biogeochemical processes in an aquifer system.</title>
        <authorList>
            <person name="Anantharaman K."/>
            <person name="Brown C.T."/>
            <person name="Hug L.A."/>
            <person name="Sharon I."/>
            <person name="Castelle C.J."/>
            <person name="Probst A.J."/>
            <person name="Thomas B.C."/>
            <person name="Singh A."/>
            <person name="Wilkins M.J."/>
            <person name="Karaoz U."/>
            <person name="Brodie E.L."/>
            <person name="Williams K.H."/>
            <person name="Hubbard S.S."/>
            <person name="Banfield J.F."/>
        </authorList>
    </citation>
    <scope>NUCLEOTIDE SEQUENCE [LARGE SCALE GENOMIC DNA]</scope>
</reference>
<dbReference type="EC" id="2.6.1.-" evidence="4"/>
<dbReference type="Gene3D" id="3.90.1150.10">
    <property type="entry name" value="Aspartate Aminotransferase, domain 1"/>
    <property type="match status" value="1"/>
</dbReference>
<dbReference type="InterPro" id="IPR015422">
    <property type="entry name" value="PyrdxlP-dep_Trfase_small"/>
</dbReference>
<proteinExistence type="inferred from homology"/>
<dbReference type="InterPro" id="IPR019881">
    <property type="entry name" value="DAP-NH2Trfase_DapL_Desulfo"/>
</dbReference>
<dbReference type="InterPro" id="IPR015424">
    <property type="entry name" value="PyrdxlP-dep_Trfase"/>
</dbReference>
<evidence type="ECO:0000256" key="3">
    <source>
        <dbReference type="ARBA" id="ARBA00022679"/>
    </source>
</evidence>
<comment type="similarity">
    <text evidence="4">Belongs to the class-I pyridoxal-phosphate-dependent aminotransferase family.</text>
</comment>
<accession>A0A1G1L227</accession>
<dbReference type="InterPro" id="IPR050881">
    <property type="entry name" value="LL-DAP_aminotransferase"/>
</dbReference>
<dbReference type="Pfam" id="PF00155">
    <property type="entry name" value="Aminotran_1_2"/>
    <property type="match status" value="1"/>
</dbReference>
<dbReference type="EMBL" id="MHFR01000013">
    <property type="protein sequence ID" value="OGW99200.1"/>
    <property type="molecule type" value="Genomic_DNA"/>
</dbReference>
<evidence type="ECO:0000313" key="6">
    <source>
        <dbReference type="EMBL" id="OGW99200.1"/>
    </source>
</evidence>
<dbReference type="GO" id="GO:0010285">
    <property type="term" value="F:L,L-diaminopimelate aminotransferase activity"/>
    <property type="evidence" value="ECO:0007669"/>
    <property type="project" value="InterPro"/>
</dbReference>
<dbReference type="Proteomes" id="UP000178187">
    <property type="component" value="Unassembled WGS sequence"/>
</dbReference>
<dbReference type="InterPro" id="IPR004838">
    <property type="entry name" value="NHTrfase_class1_PyrdxlP-BS"/>
</dbReference>
<dbReference type="PROSITE" id="PS00105">
    <property type="entry name" value="AA_TRANSFER_CLASS_1"/>
    <property type="match status" value="1"/>
</dbReference>
<feature type="domain" description="Aminotransferase class I/classII large" evidence="5">
    <location>
        <begin position="37"/>
        <end position="388"/>
    </location>
</feature>
<evidence type="ECO:0000313" key="7">
    <source>
        <dbReference type="Proteomes" id="UP000178187"/>
    </source>
</evidence>
<dbReference type="CDD" id="cd00609">
    <property type="entry name" value="AAT_like"/>
    <property type="match status" value="1"/>
</dbReference>
<organism evidence="6 7">
    <name type="scientific">Candidatus Danuiimicrobium aquiferis</name>
    <dbReference type="NCBI Taxonomy" id="1801832"/>
    <lineage>
        <taxon>Bacteria</taxon>
        <taxon>Pseudomonadati</taxon>
        <taxon>Candidatus Omnitrophota</taxon>
        <taxon>Candidatus Danuiimicrobium</taxon>
    </lineage>
</organism>
<dbReference type="InterPro" id="IPR004839">
    <property type="entry name" value="Aminotransferase_I/II_large"/>
</dbReference>
<sequence>MKHPVIDIEPTERLKKLPPYLFAEIDRVKRELIAKGKDIIDLGVGDPDIPTPDFIIEVLAKAAKDSANHRYALDQGMPEFRKAIAEWYRRRFNVHLDPNKEILPLIGSKEGIGHIPLALINPGDVALVPDPGYPVYKSGVWFAGGEVSLMPLLQENDFLVDLKAVEEDIPERTKFMFLNYPNNPTAVCAPKDFFKKTVSFAHTHRIIICHDAAYTEVCYDGYRPPSFLETDGAKEIGVEFHSLSKTFNMTGWRVGFVCGNEKVISLLAKVKSNLDSGIFQAIQLAAVEAFKHDETVVKDNVAVYQRRRDILVDGLNALGWNVPKPKATFYVWVPVPSGYTSQELASKLLKDGGLVVTPGNGFGANGEGYIRMSLTVNESRIKEAVARIKKLHEH</sequence>
<dbReference type="InterPro" id="IPR015421">
    <property type="entry name" value="PyrdxlP-dep_Trfase_major"/>
</dbReference>
<protein>
    <recommendedName>
        <fullName evidence="4">Aminotransferase</fullName>
        <ecNumber evidence="4">2.6.1.-</ecNumber>
    </recommendedName>
</protein>
<dbReference type="GO" id="GO:0009089">
    <property type="term" value="P:lysine biosynthetic process via diaminopimelate"/>
    <property type="evidence" value="ECO:0007669"/>
    <property type="project" value="InterPro"/>
</dbReference>
<evidence type="ECO:0000256" key="1">
    <source>
        <dbReference type="ARBA" id="ARBA00001933"/>
    </source>
</evidence>
<comment type="cofactor">
    <cofactor evidence="1 4">
        <name>pyridoxal 5'-phosphate</name>
        <dbReference type="ChEBI" id="CHEBI:597326"/>
    </cofactor>
</comment>
<dbReference type="PANTHER" id="PTHR42832">
    <property type="entry name" value="AMINO ACID AMINOTRANSFERASE"/>
    <property type="match status" value="1"/>
</dbReference>
<evidence type="ECO:0000256" key="4">
    <source>
        <dbReference type="RuleBase" id="RU000481"/>
    </source>
</evidence>
<dbReference type="SUPFAM" id="SSF53383">
    <property type="entry name" value="PLP-dependent transferases"/>
    <property type="match status" value="1"/>
</dbReference>
<evidence type="ECO:0000256" key="2">
    <source>
        <dbReference type="ARBA" id="ARBA00022576"/>
    </source>
</evidence>
<name>A0A1G1L227_9BACT</name>
<keyword evidence="2 4" id="KW-0032">Aminotransferase</keyword>
<dbReference type="Gene3D" id="3.40.640.10">
    <property type="entry name" value="Type I PLP-dependent aspartate aminotransferase-like (Major domain)"/>
    <property type="match status" value="1"/>
</dbReference>
<dbReference type="NCBIfam" id="NF006756">
    <property type="entry name" value="PRK09276.1"/>
    <property type="match status" value="1"/>
</dbReference>
<dbReference type="GO" id="GO:0030170">
    <property type="term" value="F:pyridoxal phosphate binding"/>
    <property type="evidence" value="ECO:0007669"/>
    <property type="project" value="InterPro"/>
</dbReference>
<dbReference type="AlphaFoldDB" id="A0A1G1L227"/>
<comment type="caution">
    <text evidence="6">The sequence shown here is derived from an EMBL/GenBank/DDBJ whole genome shotgun (WGS) entry which is preliminary data.</text>
</comment>
<keyword evidence="3 4" id="KW-0808">Transferase</keyword>
<evidence type="ECO:0000259" key="5">
    <source>
        <dbReference type="Pfam" id="PF00155"/>
    </source>
</evidence>